<name>A0ABV9DY83_9ACTN</name>
<dbReference type="PROSITE" id="PS50011">
    <property type="entry name" value="PROTEIN_KINASE_DOM"/>
    <property type="match status" value="1"/>
</dbReference>
<dbReference type="Gene3D" id="1.10.510.10">
    <property type="entry name" value="Transferase(Phosphotransferase) domain 1"/>
    <property type="match status" value="1"/>
</dbReference>
<keyword evidence="2 5" id="KW-0547">Nucleotide-binding</keyword>
<feature type="domain" description="Protein kinase" evidence="8">
    <location>
        <begin position="16"/>
        <end position="280"/>
    </location>
</feature>
<evidence type="ECO:0000259" key="8">
    <source>
        <dbReference type="PROSITE" id="PS50011"/>
    </source>
</evidence>
<feature type="region of interest" description="Disordered" evidence="6">
    <location>
        <begin position="295"/>
        <end position="343"/>
    </location>
</feature>
<dbReference type="Proteomes" id="UP001595923">
    <property type="component" value="Unassembled WGS sequence"/>
</dbReference>
<dbReference type="PANTHER" id="PTHR43289">
    <property type="entry name" value="MITOGEN-ACTIVATED PROTEIN KINASE KINASE KINASE 20-RELATED"/>
    <property type="match status" value="1"/>
</dbReference>
<organism evidence="9 10">
    <name type="scientific">Nocardiopsis mangrovi</name>
    <dbReference type="NCBI Taxonomy" id="1179818"/>
    <lineage>
        <taxon>Bacteria</taxon>
        <taxon>Bacillati</taxon>
        <taxon>Actinomycetota</taxon>
        <taxon>Actinomycetes</taxon>
        <taxon>Streptosporangiales</taxon>
        <taxon>Nocardiopsidaceae</taxon>
        <taxon>Nocardiopsis</taxon>
    </lineage>
</organism>
<dbReference type="InterPro" id="IPR011009">
    <property type="entry name" value="Kinase-like_dom_sf"/>
</dbReference>
<dbReference type="CDD" id="cd14014">
    <property type="entry name" value="STKc_PknB_like"/>
    <property type="match status" value="1"/>
</dbReference>
<feature type="transmembrane region" description="Helical" evidence="7">
    <location>
        <begin position="441"/>
        <end position="462"/>
    </location>
</feature>
<dbReference type="SUPFAM" id="SSF56112">
    <property type="entry name" value="Protein kinase-like (PK-like)"/>
    <property type="match status" value="1"/>
</dbReference>
<reference evidence="10" key="1">
    <citation type="journal article" date="2019" name="Int. J. Syst. Evol. Microbiol.">
        <title>The Global Catalogue of Microorganisms (GCM) 10K type strain sequencing project: providing services to taxonomists for standard genome sequencing and annotation.</title>
        <authorList>
            <consortium name="The Broad Institute Genomics Platform"/>
            <consortium name="The Broad Institute Genome Sequencing Center for Infectious Disease"/>
            <person name="Wu L."/>
            <person name="Ma J."/>
        </authorList>
    </citation>
    <scope>NUCLEOTIDE SEQUENCE [LARGE SCALE GENOMIC DNA]</scope>
    <source>
        <strain evidence="10">XZYJ18</strain>
    </source>
</reference>
<proteinExistence type="predicted"/>
<evidence type="ECO:0000256" key="7">
    <source>
        <dbReference type="SAM" id="Phobius"/>
    </source>
</evidence>
<evidence type="ECO:0000313" key="10">
    <source>
        <dbReference type="Proteomes" id="UP001595923"/>
    </source>
</evidence>
<dbReference type="InterPro" id="IPR017441">
    <property type="entry name" value="Protein_kinase_ATP_BS"/>
</dbReference>
<sequence length="594" mass="61498">MTNPLRPGDPARIGPYSLHARLGGGGMGQVFLGRSPGGHTVAVKVVHPDVAENPAFRRRFAVEVEAARKVGGFYTAQVVDADPDANPPWLATAYIPGPTLYEAVEGHGPLPRASVAALGAGLAEGLAAIHTCGIVHRDLKPGNVLLAADGPRVIDFGIARALDTTSATRTRTVMGTAGFMSPEQVRGGRIGPPGDVFTLGCVLGYAATGHSPFGEGPIEALGYRIVHEDPALDGIPAGLSPTIRACLAKDPADRPGLEEVLADLTAPAAAAGGDPGRPWLPEALTGIITHRTAALTLADTRREPPTARAARPKRKRRPDTGPDRTGPKEKRRSAPEPDGDAAGTELVVGNLSAEPLDVIVDGVAMGGVRAGGTRAFSPAPGRRSLLVEVPGRRGVVRSINVKADAAVKMAFDIPERRQAVPEPVREVVFTGSRLPTAGGMALLWILLIWGLGGLAAVGATAAGDVHPSVDVTEMLLVIAGLGLAAGAIVGVIGLFVPPSQLTLTHRRLKAGLPNGPKSLSWDRIGQVSVVGNGRTAMLVLWPSEGTSFGKGANAPEGTIRYTAKSIGAADEQSLDRLRAALRWFAGDAYVEQPA</sequence>
<dbReference type="SMART" id="SM00220">
    <property type="entry name" value="S_TKc"/>
    <property type="match status" value="1"/>
</dbReference>
<evidence type="ECO:0000313" key="9">
    <source>
        <dbReference type="EMBL" id="MFC4563061.1"/>
    </source>
</evidence>
<protein>
    <submittedName>
        <fullName evidence="9">Protein kinase</fullName>
    </submittedName>
</protein>
<dbReference type="InterPro" id="IPR000719">
    <property type="entry name" value="Prot_kinase_dom"/>
</dbReference>
<keyword evidence="7" id="KW-1133">Transmembrane helix</keyword>
<evidence type="ECO:0000256" key="6">
    <source>
        <dbReference type="SAM" id="MobiDB-lite"/>
    </source>
</evidence>
<evidence type="ECO:0000256" key="2">
    <source>
        <dbReference type="ARBA" id="ARBA00022741"/>
    </source>
</evidence>
<keyword evidence="1" id="KW-0808">Transferase</keyword>
<dbReference type="RefSeq" id="WP_378574788.1">
    <property type="nucleotide sequence ID" value="NZ_JBHSFQ010000012.1"/>
</dbReference>
<dbReference type="PROSITE" id="PS00108">
    <property type="entry name" value="PROTEIN_KINASE_ST"/>
    <property type="match status" value="1"/>
</dbReference>
<feature type="transmembrane region" description="Helical" evidence="7">
    <location>
        <begin position="474"/>
        <end position="496"/>
    </location>
</feature>
<gene>
    <name evidence="9" type="ORF">ACFO4E_14445</name>
</gene>
<dbReference type="InterPro" id="IPR008271">
    <property type="entry name" value="Ser/Thr_kinase_AS"/>
</dbReference>
<feature type="compositionally biased region" description="Basic and acidic residues" evidence="6">
    <location>
        <begin position="318"/>
        <end position="335"/>
    </location>
</feature>
<evidence type="ECO:0000256" key="1">
    <source>
        <dbReference type="ARBA" id="ARBA00022679"/>
    </source>
</evidence>
<keyword evidence="3 9" id="KW-0418">Kinase</keyword>
<dbReference type="GO" id="GO:0016301">
    <property type="term" value="F:kinase activity"/>
    <property type="evidence" value="ECO:0007669"/>
    <property type="project" value="UniProtKB-KW"/>
</dbReference>
<dbReference type="PROSITE" id="PS00107">
    <property type="entry name" value="PROTEIN_KINASE_ATP"/>
    <property type="match status" value="1"/>
</dbReference>
<evidence type="ECO:0000256" key="4">
    <source>
        <dbReference type="ARBA" id="ARBA00022840"/>
    </source>
</evidence>
<dbReference type="PANTHER" id="PTHR43289:SF34">
    <property type="entry name" value="SERINE_THREONINE-PROTEIN KINASE YBDM-RELATED"/>
    <property type="match status" value="1"/>
</dbReference>
<keyword evidence="4 5" id="KW-0067">ATP-binding</keyword>
<dbReference type="Pfam" id="PF00069">
    <property type="entry name" value="Pkinase"/>
    <property type="match status" value="1"/>
</dbReference>
<keyword evidence="7" id="KW-0472">Membrane</keyword>
<comment type="caution">
    <text evidence="9">The sequence shown here is derived from an EMBL/GenBank/DDBJ whole genome shotgun (WGS) entry which is preliminary data.</text>
</comment>
<keyword evidence="10" id="KW-1185">Reference proteome</keyword>
<feature type="binding site" evidence="5">
    <location>
        <position position="44"/>
    </location>
    <ligand>
        <name>ATP</name>
        <dbReference type="ChEBI" id="CHEBI:30616"/>
    </ligand>
</feature>
<evidence type="ECO:0000256" key="5">
    <source>
        <dbReference type="PROSITE-ProRule" id="PRU10141"/>
    </source>
</evidence>
<evidence type="ECO:0000256" key="3">
    <source>
        <dbReference type="ARBA" id="ARBA00022777"/>
    </source>
</evidence>
<keyword evidence="7" id="KW-0812">Transmembrane</keyword>
<dbReference type="EMBL" id="JBHSFQ010000012">
    <property type="protein sequence ID" value="MFC4563061.1"/>
    <property type="molecule type" value="Genomic_DNA"/>
</dbReference>
<accession>A0ABV9DY83</accession>
<dbReference type="Gene3D" id="3.30.200.20">
    <property type="entry name" value="Phosphorylase Kinase, domain 1"/>
    <property type="match status" value="1"/>
</dbReference>